<comment type="similarity">
    <text evidence="1">Belongs to the dTDP-4-dehydrorhamnose 3,5-epimerase family.</text>
</comment>
<dbReference type="InterPro" id="IPR000888">
    <property type="entry name" value="RmlC-like"/>
</dbReference>
<dbReference type="InterPro" id="IPR014710">
    <property type="entry name" value="RmlC-like_jellyroll"/>
</dbReference>
<dbReference type="InterPro" id="IPR011051">
    <property type="entry name" value="RmlC_Cupin_sf"/>
</dbReference>
<dbReference type="PANTHER" id="PTHR21047:SF2">
    <property type="entry name" value="THYMIDINE DIPHOSPHO-4-KETO-RHAMNOSE 3,5-EPIMERASE"/>
    <property type="match status" value="1"/>
</dbReference>
<dbReference type="GO" id="GO:0005829">
    <property type="term" value="C:cytosol"/>
    <property type="evidence" value="ECO:0007669"/>
    <property type="project" value="TreeGrafter"/>
</dbReference>
<name>A0A6J4JAI3_9ACTN</name>
<dbReference type="GO" id="GO:0008830">
    <property type="term" value="F:dTDP-4-dehydrorhamnose 3,5-epimerase activity"/>
    <property type="evidence" value="ECO:0007669"/>
    <property type="project" value="UniProtKB-EC"/>
</dbReference>
<dbReference type="AlphaFoldDB" id="A0A6J4JAI3"/>
<dbReference type="PANTHER" id="PTHR21047">
    <property type="entry name" value="DTDP-6-DEOXY-D-GLUCOSE-3,5 EPIMERASE"/>
    <property type="match status" value="1"/>
</dbReference>
<proteinExistence type="inferred from homology"/>
<dbReference type="Gene3D" id="2.60.120.10">
    <property type="entry name" value="Jelly Rolls"/>
    <property type="match status" value="1"/>
</dbReference>
<organism evidence="4">
    <name type="scientific">uncultured Acidimicrobiales bacterium</name>
    <dbReference type="NCBI Taxonomy" id="310071"/>
    <lineage>
        <taxon>Bacteria</taxon>
        <taxon>Bacillati</taxon>
        <taxon>Actinomycetota</taxon>
        <taxon>Acidimicrobiia</taxon>
        <taxon>Acidimicrobiales</taxon>
        <taxon>environmental samples</taxon>
    </lineage>
</organism>
<evidence type="ECO:0000313" key="4">
    <source>
        <dbReference type="EMBL" id="CAA9272249.1"/>
    </source>
</evidence>
<sequence length="184" mass="19527">MPISPATAEPTAIPGLHLIRTKVAEDERGAVREILRPSTLVELGLPPLDVRQVNLTFTRAGSIRGIHAEAMHKLVGVAAGEAFGVWVDLRPGSGFGRVVTAQLVLGVQALVPPGVGNGLQAIDTCEYLYCFDQEWQPGMTGACVHPFDPDLAIPWPLPVDATDPAQLSAKDAAQPTVRDLASPR</sequence>
<dbReference type="GO" id="GO:0000271">
    <property type="term" value="P:polysaccharide biosynthetic process"/>
    <property type="evidence" value="ECO:0007669"/>
    <property type="project" value="TreeGrafter"/>
</dbReference>
<evidence type="ECO:0000256" key="2">
    <source>
        <dbReference type="PIRSR" id="PIRSR600888-1"/>
    </source>
</evidence>
<dbReference type="Pfam" id="PF00908">
    <property type="entry name" value="dTDP_sugar_isom"/>
    <property type="match status" value="1"/>
</dbReference>
<accession>A0A6J4JAI3</accession>
<keyword evidence="4" id="KW-0413">Isomerase</keyword>
<dbReference type="EMBL" id="CADCSZ010000204">
    <property type="protein sequence ID" value="CAA9272249.1"/>
    <property type="molecule type" value="Genomic_DNA"/>
</dbReference>
<reference evidence="4" key="1">
    <citation type="submission" date="2020-02" db="EMBL/GenBank/DDBJ databases">
        <authorList>
            <person name="Meier V. D."/>
        </authorList>
    </citation>
    <scope>NUCLEOTIDE SEQUENCE</scope>
    <source>
        <strain evidence="4">AVDCRST_MAG76</strain>
    </source>
</reference>
<feature type="site" description="Participates in a stacking interaction with the thymidine ring of dTDP-4-oxo-6-deoxyglucose" evidence="3">
    <location>
        <position position="135"/>
    </location>
</feature>
<feature type="active site" description="Proton acceptor" evidence="2">
    <location>
        <position position="67"/>
    </location>
</feature>
<feature type="active site" description="Proton donor" evidence="2">
    <location>
        <position position="129"/>
    </location>
</feature>
<protein>
    <submittedName>
        <fullName evidence="4">dTDP-4-dehydrorhamnose 3,5-epimerase</fullName>
        <ecNumber evidence="4">5.1.3.13</ecNumber>
    </submittedName>
</protein>
<dbReference type="SUPFAM" id="SSF51182">
    <property type="entry name" value="RmlC-like cupins"/>
    <property type="match status" value="1"/>
</dbReference>
<evidence type="ECO:0000256" key="3">
    <source>
        <dbReference type="PIRSR" id="PIRSR600888-3"/>
    </source>
</evidence>
<gene>
    <name evidence="4" type="ORF">AVDCRST_MAG76-3401</name>
</gene>
<evidence type="ECO:0000256" key="1">
    <source>
        <dbReference type="ARBA" id="ARBA00010154"/>
    </source>
</evidence>
<dbReference type="EC" id="5.1.3.13" evidence="4"/>